<sequence length="535" mass="60335">MNGAILKSRSRCSRVKLSKTLRDTLLDAIRETGAGADTFSKPKEQPRESRDLVREEPLQSATKRRLDTTSESDLLRVKRARLALTDVQPRAADGKVEQATETIFQQPKPLPPQHPYALFLRDFVDPVDSDPRPQAEPDHTFVYNWLMSVDSRSDSYPGDVPIARTRSAPETGYPRDVDGYVVPPTPASTVSQSHRMESESIAPSESTASGRKTALVESPGYRDFNLAQNGIYIKSSREKPPEHIANLINHMRKDRQSPGPSRDEVWEDAALEALGDGSTEAQVEKYFSTKVFPDYDPPGVLVRAERLPMFKHVTPTQRSTHHKISTPVPDLLYGYRNREAFPQQQLQLSSMESHLWVNSQRLIYPFFAIEFKGDGGSMWVATNQCIGGSTSCVDLAERLNRQLLDCQSDSVRPIDSAAFSIAMDGMQAHLYISWKHNELEYYMQEFDSFLLQKPEQYLEFRKHVRNIVDWGKDTRLKEIQRSLDTLLEESRRKASQAAKSRGPSSDDLGPGGRKRGKRSSSSKSNSRTSSAQGQY</sequence>
<evidence type="ECO:0000256" key="1">
    <source>
        <dbReference type="SAM" id="MobiDB-lite"/>
    </source>
</evidence>
<feature type="region of interest" description="Disordered" evidence="1">
    <location>
        <begin position="186"/>
        <end position="211"/>
    </location>
</feature>
<feature type="compositionally biased region" description="Basic and acidic residues" evidence="1">
    <location>
        <begin position="40"/>
        <end position="57"/>
    </location>
</feature>
<reference evidence="3" key="1">
    <citation type="journal article" date="2020" name="Stud. Mycol.">
        <title>101 Dothideomycetes genomes: a test case for predicting lifestyles and emergence of pathogens.</title>
        <authorList>
            <person name="Haridas S."/>
            <person name="Albert R."/>
            <person name="Binder M."/>
            <person name="Bloem J."/>
            <person name="Labutti K."/>
            <person name="Salamov A."/>
            <person name="Andreopoulos B."/>
            <person name="Baker S."/>
            <person name="Barry K."/>
            <person name="Bills G."/>
            <person name="Bluhm B."/>
            <person name="Cannon C."/>
            <person name="Castanera R."/>
            <person name="Culley D."/>
            <person name="Daum C."/>
            <person name="Ezra D."/>
            <person name="Gonzalez J."/>
            <person name="Henrissat B."/>
            <person name="Kuo A."/>
            <person name="Liang C."/>
            <person name="Lipzen A."/>
            <person name="Lutzoni F."/>
            <person name="Magnuson J."/>
            <person name="Mondo S."/>
            <person name="Nolan M."/>
            <person name="Ohm R."/>
            <person name="Pangilinan J."/>
            <person name="Park H.-J."/>
            <person name="Ramirez L."/>
            <person name="Alfaro M."/>
            <person name="Sun H."/>
            <person name="Tritt A."/>
            <person name="Yoshinaga Y."/>
            <person name="Zwiers L.-H."/>
            <person name="Turgeon B."/>
            <person name="Goodwin S."/>
            <person name="Spatafora J."/>
            <person name="Crous P."/>
            <person name="Grigoriev I."/>
        </authorList>
    </citation>
    <scope>NUCLEOTIDE SEQUENCE</scope>
    <source>
        <strain evidence="3">CBS 123094</strain>
    </source>
</reference>
<evidence type="ECO:0000259" key="2">
    <source>
        <dbReference type="Pfam" id="PF25545"/>
    </source>
</evidence>
<gene>
    <name evidence="3" type="ORF">P154DRAFT_583498</name>
</gene>
<feature type="compositionally biased region" description="Low complexity" evidence="1">
    <location>
        <begin position="521"/>
        <end position="535"/>
    </location>
</feature>
<dbReference type="AlphaFoldDB" id="A0A6A5W0P2"/>
<evidence type="ECO:0000313" key="3">
    <source>
        <dbReference type="EMBL" id="KAF1992755.1"/>
    </source>
</evidence>
<dbReference type="Pfam" id="PF25545">
    <property type="entry name" value="DUF7924"/>
    <property type="match status" value="1"/>
</dbReference>
<dbReference type="PANTHER" id="PTHR42470:SF1">
    <property type="entry name" value="VAST DOMAIN-CONTAINING PROTEIN"/>
    <property type="match status" value="1"/>
</dbReference>
<dbReference type="PANTHER" id="PTHR42470">
    <property type="entry name" value="VAST DOMAIN-CONTAINING PROTEIN"/>
    <property type="match status" value="1"/>
</dbReference>
<accession>A0A6A5W0P2</accession>
<protein>
    <recommendedName>
        <fullName evidence="2">DUF7924 domain-containing protein</fullName>
    </recommendedName>
</protein>
<keyword evidence="4" id="KW-1185">Reference proteome</keyword>
<dbReference type="EMBL" id="ML977804">
    <property type="protein sequence ID" value="KAF1992755.1"/>
    <property type="molecule type" value="Genomic_DNA"/>
</dbReference>
<proteinExistence type="predicted"/>
<feature type="region of interest" description="Disordered" evidence="1">
    <location>
        <begin position="490"/>
        <end position="535"/>
    </location>
</feature>
<dbReference type="OrthoDB" id="3792540at2759"/>
<feature type="region of interest" description="Disordered" evidence="1">
    <location>
        <begin position="35"/>
        <end position="70"/>
    </location>
</feature>
<dbReference type="InterPro" id="IPR057684">
    <property type="entry name" value="DUF7924"/>
</dbReference>
<evidence type="ECO:0000313" key="4">
    <source>
        <dbReference type="Proteomes" id="UP000799779"/>
    </source>
</evidence>
<feature type="domain" description="DUF7924" evidence="2">
    <location>
        <begin position="310"/>
        <end position="481"/>
    </location>
</feature>
<feature type="compositionally biased region" description="Polar residues" evidence="1">
    <location>
        <begin position="201"/>
        <end position="210"/>
    </location>
</feature>
<dbReference type="Proteomes" id="UP000799779">
    <property type="component" value="Unassembled WGS sequence"/>
</dbReference>
<organism evidence="3 4">
    <name type="scientific">Amniculicola lignicola CBS 123094</name>
    <dbReference type="NCBI Taxonomy" id="1392246"/>
    <lineage>
        <taxon>Eukaryota</taxon>
        <taxon>Fungi</taxon>
        <taxon>Dikarya</taxon>
        <taxon>Ascomycota</taxon>
        <taxon>Pezizomycotina</taxon>
        <taxon>Dothideomycetes</taxon>
        <taxon>Pleosporomycetidae</taxon>
        <taxon>Pleosporales</taxon>
        <taxon>Amniculicolaceae</taxon>
        <taxon>Amniculicola</taxon>
    </lineage>
</organism>
<name>A0A6A5W0P2_9PLEO</name>